<evidence type="ECO:0000313" key="8">
    <source>
        <dbReference type="Proteomes" id="UP000199048"/>
    </source>
</evidence>
<reference evidence="8" key="1">
    <citation type="submission" date="2016-10" db="EMBL/GenBank/DDBJ databases">
        <authorList>
            <person name="Varghese N."/>
            <person name="Submissions S."/>
        </authorList>
    </citation>
    <scope>NUCLEOTIDE SEQUENCE [LARGE SCALE GENOMIC DNA]</scope>
    <source>
        <strain evidence="8">BL36</strain>
    </source>
</reference>
<sequence length="545" mass="58849">MSEAETPPLLSVEGLSVAFRSREGETAAVDSIGFTIRRGETVALVGESGSGKSVTALAILRLLDGAARQSGKILFQGRDLMSLPERQMRDVRGADITMVFQEPMTSLNPLHTIERQIGEVLGLHRGLSGKAARKRILELLELVGLRDAERRMGAYPHELSGGQRQRVMIAMALACEPDLLVADEPTTALDVTVQAQILALLADLQKRLGMALLFITHDLGIVERIADRVCVMLKGKIVEAGETRSVFANPQHDYTRRLIASEPKGRANPVPADAPPLVEAGPLKVWFPLKSGAFRRVTGYVKAVDGVSLKVRSGETVGVVGESGSGKTTLGLALLRLTASEGPIVFLGKPIDGLTVAQMRPLRRDMQVVFQDPYGSLSPRMSVADIVAEGLIVQGAARSRAEHRAVVSKALTDVGLDPAAMDRYPHEFSGGQRQRIAIARAMVLNPRFVVLDEPTSALDRSVQAQIVTLLRDLQSARGLAYLFISHDLKVVRALANYVVVMQNGRVVEEGPAETIFSDPQTPYTRALFKAAFALDSDVAAELEPA</sequence>
<dbReference type="EMBL" id="FOTK01000006">
    <property type="protein sequence ID" value="SFL50810.1"/>
    <property type="molecule type" value="Genomic_DNA"/>
</dbReference>
<dbReference type="NCBIfam" id="NF007739">
    <property type="entry name" value="PRK10419.1"/>
    <property type="match status" value="2"/>
</dbReference>
<dbReference type="Pfam" id="PF08352">
    <property type="entry name" value="oligo_HPY"/>
    <property type="match status" value="2"/>
</dbReference>
<comment type="subcellular location">
    <subcellularLocation>
        <location evidence="1">Cell inner membrane</location>
        <topology evidence="1">Peripheral membrane protein</topology>
    </subcellularLocation>
</comment>
<gene>
    <name evidence="7" type="ORF">SAMN05192568_10063</name>
</gene>
<feature type="domain" description="ABC transporter" evidence="6">
    <location>
        <begin position="12"/>
        <end position="259"/>
    </location>
</feature>
<proteinExistence type="inferred from homology"/>
<dbReference type="PROSITE" id="PS50893">
    <property type="entry name" value="ABC_TRANSPORTER_2"/>
    <property type="match status" value="2"/>
</dbReference>
<dbReference type="InterPro" id="IPR003593">
    <property type="entry name" value="AAA+_ATPase"/>
</dbReference>
<dbReference type="FunFam" id="3.40.50.300:FF:000016">
    <property type="entry name" value="Oligopeptide ABC transporter ATP-binding component"/>
    <property type="match status" value="2"/>
</dbReference>
<dbReference type="SMART" id="SM00382">
    <property type="entry name" value="AAA"/>
    <property type="match status" value="2"/>
</dbReference>
<dbReference type="SUPFAM" id="SSF52540">
    <property type="entry name" value="P-loop containing nucleoside triphosphate hydrolases"/>
    <property type="match status" value="2"/>
</dbReference>
<comment type="similarity">
    <text evidence="2">Belongs to the ABC transporter superfamily.</text>
</comment>
<dbReference type="GO" id="GO:0015833">
    <property type="term" value="P:peptide transport"/>
    <property type="evidence" value="ECO:0007669"/>
    <property type="project" value="InterPro"/>
</dbReference>
<evidence type="ECO:0000259" key="6">
    <source>
        <dbReference type="PROSITE" id="PS50893"/>
    </source>
</evidence>
<evidence type="ECO:0000256" key="1">
    <source>
        <dbReference type="ARBA" id="ARBA00004417"/>
    </source>
</evidence>
<dbReference type="InterPro" id="IPR050319">
    <property type="entry name" value="ABC_transp_ATP-bind"/>
</dbReference>
<feature type="domain" description="ABC transporter" evidence="6">
    <location>
        <begin position="289"/>
        <end position="528"/>
    </location>
</feature>
<dbReference type="GO" id="GO:0055085">
    <property type="term" value="P:transmembrane transport"/>
    <property type="evidence" value="ECO:0007669"/>
    <property type="project" value="UniProtKB-ARBA"/>
</dbReference>
<dbReference type="AlphaFoldDB" id="A0A1I4I935"/>
<dbReference type="PROSITE" id="PS00211">
    <property type="entry name" value="ABC_TRANSPORTER_1"/>
    <property type="match status" value="2"/>
</dbReference>
<keyword evidence="4" id="KW-0547">Nucleotide-binding</keyword>
<evidence type="ECO:0000313" key="7">
    <source>
        <dbReference type="EMBL" id="SFL50810.1"/>
    </source>
</evidence>
<dbReference type="CDD" id="cd03257">
    <property type="entry name" value="ABC_NikE_OppD_transporters"/>
    <property type="match status" value="2"/>
</dbReference>
<dbReference type="NCBIfam" id="NF008453">
    <property type="entry name" value="PRK11308.1"/>
    <property type="match status" value="2"/>
</dbReference>
<dbReference type="RefSeq" id="WP_092038741.1">
    <property type="nucleotide sequence ID" value="NZ_FOTK01000006.1"/>
</dbReference>
<dbReference type="InterPro" id="IPR017871">
    <property type="entry name" value="ABC_transporter-like_CS"/>
</dbReference>
<keyword evidence="8" id="KW-1185">Reference proteome</keyword>
<dbReference type="GO" id="GO:0005524">
    <property type="term" value="F:ATP binding"/>
    <property type="evidence" value="ECO:0007669"/>
    <property type="project" value="UniProtKB-KW"/>
</dbReference>
<name>A0A1I4I935_9HYPH</name>
<keyword evidence="3" id="KW-0813">Transport</keyword>
<dbReference type="InterPro" id="IPR013563">
    <property type="entry name" value="Oligopep_ABC_C"/>
</dbReference>
<protein>
    <submittedName>
        <fullName evidence="7">Microcin C transport system ATP-binding protein</fullName>
    </submittedName>
</protein>
<dbReference type="Gene3D" id="3.40.50.300">
    <property type="entry name" value="P-loop containing nucleotide triphosphate hydrolases"/>
    <property type="match status" value="2"/>
</dbReference>
<dbReference type="OrthoDB" id="9802264at2"/>
<evidence type="ECO:0000256" key="3">
    <source>
        <dbReference type="ARBA" id="ARBA00022448"/>
    </source>
</evidence>
<dbReference type="PANTHER" id="PTHR43776">
    <property type="entry name" value="TRANSPORT ATP-BINDING PROTEIN"/>
    <property type="match status" value="1"/>
</dbReference>
<dbReference type="STRING" id="582667.SAMN05192568_10063"/>
<evidence type="ECO:0000256" key="2">
    <source>
        <dbReference type="ARBA" id="ARBA00005417"/>
    </source>
</evidence>
<evidence type="ECO:0000256" key="5">
    <source>
        <dbReference type="ARBA" id="ARBA00022840"/>
    </source>
</evidence>
<dbReference type="Pfam" id="PF00005">
    <property type="entry name" value="ABC_tran"/>
    <property type="match status" value="2"/>
</dbReference>
<dbReference type="GO" id="GO:0005886">
    <property type="term" value="C:plasma membrane"/>
    <property type="evidence" value="ECO:0007669"/>
    <property type="project" value="UniProtKB-SubCell"/>
</dbReference>
<dbReference type="GO" id="GO:0016887">
    <property type="term" value="F:ATP hydrolysis activity"/>
    <property type="evidence" value="ECO:0007669"/>
    <property type="project" value="InterPro"/>
</dbReference>
<dbReference type="Proteomes" id="UP000199048">
    <property type="component" value="Unassembled WGS sequence"/>
</dbReference>
<dbReference type="InterPro" id="IPR027417">
    <property type="entry name" value="P-loop_NTPase"/>
</dbReference>
<accession>A0A1I4I935</accession>
<organism evidence="7 8">
    <name type="scientific">Methylobacterium pseudosasicola</name>
    <dbReference type="NCBI Taxonomy" id="582667"/>
    <lineage>
        <taxon>Bacteria</taxon>
        <taxon>Pseudomonadati</taxon>
        <taxon>Pseudomonadota</taxon>
        <taxon>Alphaproteobacteria</taxon>
        <taxon>Hyphomicrobiales</taxon>
        <taxon>Methylobacteriaceae</taxon>
        <taxon>Methylobacterium</taxon>
    </lineage>
</organism>
<dbReference type="InterPro" id="IPR003439">
    <property type="entry name" value="ABC_transporter-like_ATP-bd"/>
</dbReference>
<keyword evidence="5 7" id="KW-0067">ATP-binding</keyword>
<evidence type="ECO:0000256" key="4">
    <source>
        <dbReference type="ARBA" id="ARBA00022741"/>
    </source>
</evidence>
<dbReference type="PANTHER" id="PTHR43776:SF7">
    <property type="entry name" value="D,D-DIPEPTIDE TRANSPORT ATP-BINDING PROTEIN DDPF-RELATED"/>
    <property type="match status" value="1"/>
</dbReference>